<gene>
    <name evidence="1" type="ORF">GCM10023196_096680</name>
</gene>
<dbReference type="EMBL" id="BAABHK010000023">
    <property type="protein sequence ID" value="GAA4638538.1"/>
    <property type="molecule type" value="Genomic_DNA"/>
</dbReference>
<accession>A0ABP8UU05</accession>
<dbReference type="Proteomes" id="UP001501442">
    <property type="component" value="Unassembled WGS sequence"/>
</dbReference>
<keyword evidence="2" id="KW-1185">Reference proteome</keyword>
<organism evidence="1 2">
    <name type="scientific">Actinoallomurus vinaceus</name>
    <dbReference type="NCBI Taxonomy" id="1080074"/>
    <lineage>
        <taxon>Bacteria</taxon>
        <taxon>Bacillati</taxon>
        <taxon>Actinomycetota</taxon>
        <taxon>Actinomycetes</taxon>
        <taxon>Streptosporangiales</taxon>
        <taxon>Thermomonosporaceae</taxon>
        <taxon>Actinoallomurus</taxon>
    </lineage>
</organism>
<reference evidence="2" key="1">
    <citation type="journal article" date="2019" name="Int. J. Syst. Evol. Microbiol.">
        <title>The Global Catalogue of Microorganisms (GCM) 10K type strain sequencing project: providing services to taxonomists for standard genome sequencing and annotation.</title>
        <authorList>
            <consortium name="The Broad Institute Genomics Platform"/>
            <consortium name="The Broad Institute Genome Sequencing Center for Infectious Disease"/>
            <person name="Wu L."/>
            <person name="Ma J."/>
        </authorList>
    </citation>
    <scope>NUCLEOTIDE SEQUENCE [LARGE SCALE GENOMIC DNA]</scope>
    <source>
        <strain evidence="2">JCM 17939</strain>
    </source>
</reference>
<proteinExistence type="predicted"/>
<protein>
    <submittedName>
        <fullName evidence="1">Uncharacterized protein</fullName>
    </submittedName>
</protein>
<evidence type="ECO:0000313" key="2">
    <source>
        <dbReference type="Proteomes" id="UP001501442"/>
    </source>
</evidence>
<name>A0ABP8UU05_9ACTN</name>
<comment type="caution">
    <text evidence="1">The sequence shown here is derived from an EMBL/GenBank/DDBJ whole genome shotgun (WGS) entry which is preliminary data.</text>
</comment>
<sequence>MRPMGRGALGARQAHGQLRPEAPLLVVPATGDISEFEVCEIRMLFPQQRSYQVLLEPELVHGWASNCQRPLAS</sequence>
<evidence type="ECO:0000313" key="1">
    <source>
        <dbReference type="EMBL" id="GAA4638538.1"/>
    </source>
</evidence>